<sequence length="280" mass="31244">MAQLQPLKSGYYVWNYVPSVAAAIIFILLFLAITSFHFWKIYKTKVHVTLPFAIGGLFEFIGYAARAAAHDKTGKLMPFVIQSVFVLIAPTLFAAAVYMVLGRIIRSVRGEKYSPIRVELVTRTFVMCDILTFLVQGSGAGMMAIGSLSKTGQNIVLAGLILQIVAFSLFIVTAAIFYQRITRYITAPAAFSTNEVPWKKHLWNLFAISGLILIRSIFRVIEYALGSDGYLLKQEWCLYIFDTVPMFIAMVCFAICHPAELQPFLRGLEAELSETAVLKS</sequence>
<feature type="transmembrane region" description="Helical" evidence="5">
    <location>
        <begin position="20"/>
        <end position="39"/>
    </location>
</feature>
<evidence type="ECO:0000256" key="2">
    <source>
        <dbReference type="ARBA" id="ARBA00022692"/>
    </source>
</evidence>
<dbReference type="PANTHER" id="PTHR31465">
    <property type="entry name" value="PROTEIN RTA1-RELATED"/>
    <property type="match status" value="1"/>
</dbReference>
<keyword evidence="2 5" id="KW-0812">Transmembrane</keyword>
<dbReference type="PANTHER" id="PTHR31465:SF27">
    <property type="entry name" value="DOMAIN PROTEIN, PUTATIVE (AFU_ORTHOLOGUE AFUA_3G01030)-RELATED"/>
    <property type="match status" value="1"/>
</dbReference>
<feature type="transmembrane region" description="Helical" evidence="5">
    <location>
        <begin position="126"/>
        <end position="149"/>
    </location>
</feature>
<evidence type="ECO:0000256" key="4">
    <source>
        <dbReference type="ARBA" id="ARBA00023136"/>
    </source>
</evidence>
<feature type="transmembrane region" description="Helical" evidence="5">
    <location>
        <begin position="46"/>
        <end position="65"/>
    </location>
</feature>
<dbReference type="EMBL" id="ML736330">
    <property type="protein sequence ID" value="KAE8373050.1"/>
    <property type="molecule type" value="Genomic_DNA"/>
</dbReference>
<feature type="transmembrane region" description="Helical" evidence="5">
    <location>
        <begin position="238"/>
        <end position="256"/>
    </location>
</feature>
<dbReference type="Pfam" id="PF04479">
    <property type="entry name" value="RTA1"/>
    <property type="match status" value="1"/>
</dbReference>
<evidence type="ECO:0000256" key="1">
    <source>
        <dbReference type="ARBA" id="ARBA00004141"/>
    </source>
</evidence>
<evidence type="ECO:0000313" key="7">
    <source>
        <dbReference type="Proteomes" id="UP000326198"/>
    </source>
</evidence>
<keyword evidence="4 5" id="KW-0472">Membrane</keyword>
<evidence type="ECO:0000313" key="6">
    <source>
        <dbReference type="EMBL" id="KAE8373050.1"/>
    </source>
</evidence>
<feature type="transmembrane region" description="Helical" evidence="5">
    <location>
        <begin position="202"/>
        <end position="218"/>
    </location>
</feature>
<protein>
    <submittedName>
        <fullName evidence="6">RTA1 like protein</fullName>
    </submittedName>
</protein>
<reference evidence="6 7" key="1">
    <citation type="submission" date="2019-04" db="EMBL/GenBank/DDBJ databases">
        <title>Friends and foes A comparative genomics studyof 23 Aspergillus species from section Flavi.</title>
        <authorList>
            <consortium name="DOE Joint Genome Institute"/>
            <person name="Kjaerbolling I."/>
            <person name="Vesth T."/>
            <person name="Frisvad J.C."/>
            <person name="Nybo J.L."/>
            <person name="Theobald S."/>
            <person name="Kildgaard S."/>
            <person name="Isbrandt T."/>
            <person name="Kuo A."/>
            <person name="Sato A."/>
            <person name="Lyhne E.K."/>
            <person name="Kogle M.E."/>
            <person name="Wiebenga A."/>
            <person name="Kun R.S."/>
            <person name="Lubbers R.J."/>
            <person name="Makela M.R."/>
            <person name="Barry K."/>
            <person name="Chovatia M."/>
            <person name="Clum A."/>
            <person name="Daum C."/>
            <person name="Haridas S."/>
            <person name="He G."/>
            <person name="LaButti K."/>
            <person name="Lipzen A."/>
            <person name="Mondo S."/>
            <person name="Riley R."/>
            <person name="Salamov A."/>
            <person name="Simmons B.A."/>
            <person name="Magnuson J.K."/>
            <person name="Henrissat B."/>
            <person name="Mortensen U.H."/>
            <person name="Larsen T.O."/>
            <person name="Devries R.P."/>
            <person name="Grigoriev I.V."/>
            <person name="Machida M."/>
            <person name="Baker S.E."/>
            <person name="Andersen M.R."/>
        </authorList>
    </citation>
    <scope>NUCLEOTIDE SEQUENCE [LARGE SCALE GENOMIC DNA]</scope>
    <source>
        <strain evidence="6 7">IBT 29228</strain>
    </source>
</reference>
<proteinExistence type="predicted"/>
<accession>A0A5N7AW77</accession>
<dbReference type="GO" id="GO:0016020">
    <property type="term" value="C:membrane"/>
    <property type="evidence" value="ECO:0007669"/>
    <property type="project" value="UniProtKB-SubCell"/>
</dbReference>
<dbReference type="Proteomes" id="UP000326198">
    <property type="component" value="Unassembled WGS sequence"/>
</dbReference>
<gene>
    <name evidence="6" type="ORF">BDV26DRAFT_301353</name>
</gene>
<keyword evidence="7" id="KW-1185">Reference proteome</keyword>
<evidence type="ECO:0000256" key="5">
    <source>
        <dbReference type="SAM" id="Phobius"/>
    </source>
</evidence>
<evidence type="ECO:0000256" key="3">
    <source>
        <dbReference type="ARBA" id="ARBA00022989"/>
    </source>
</evidence>
<name>A0A5N7AW77_9EURO</name>
<dbReference type="OrthoDB" id="3358017at2759"/>
<comment type="subcellular location">
    <subcellularLocation>
        <location evidence="1">Membrane</location>
        <topology evidence="1">Multi-pass membrane protein</topology>
    </subcellularLocation>
</comment>
<feature type="transmembrane region" description="Helical" evidence="5">
    <location>
        <begin position="85"/>
        <end position="105"/>
    </location>
</feature>
<organism evidence="6 7">
    <name type="scientific">Aspergillus bertholletiae</name>
    <dbReference type="NCBI Taxonomy" id="1226010"/>
    <lineage>
        <taxon>Eukaryota</taxon>
        <taxon>Fungi</taxon>
        <taxon>Dikarya</taxon>
        <taxon>Ascomycota</taxon>
        <taxon>Pezizomycotina</taxon>
        <taxon>Eurotiomycetes</taxon>
        <taxon>Eurotiomycetidae</taxon>
        <taxon>Eurotiales</taxon>
        <taxon>Aspergillaceae</taxon>
        <taxon>Aspergillus</taxon>
        <taxon>Aspergillus subgen. Circumdati</taxon>
    </lineage>
</organism>
<keyword evidence="3 5" id="KW-1133">Transmembrane helix</keyword>
<dbReference type="InterPro" id="IPR007568">
    <property type="entry name" value="RTA1"/>
</dbReference>
<feature type="transmembrane region" description="Helical" evidence="5">
    <location>
        <begin position="155"/>
        <end position="178"/>
    </location>
</feature>
<dbReference type="AlphaFoldDB" id="A0A5N7AW77"/>